<dbReference type="InterPro" id="IPR010877">
    <property type="entry name" value="Phage_Mu_Gp46"/>
</dbReference>
<evidence type="ECO:0000313" key="3">
    <source>
        <dbReference type="Proteomes" id="UP000216188"/>
    </source>
</evidence>
<dbReference type="EMBL" id="NNRM01000021">
    <property type="protein sequence ID" value="OYR25766.1"/>
    <property type="molecule type" value="Genomic_DNA"/>
</dbReference>
<sequence>MFYDVALIYDPETRRADLEIGADGDLIIDETPITPVLLSVGLDRRANPDDPLPEGRSQFLTGSGIDVRRGAAADALDPYGERIGSRCWLLDRAKETETTRLLYQSWLAESLEWVTSDTGIPAEIETEWVAPQMLGWRVLVDDTAISGRRTA</sequence>
<keyword evidence="3" id="KW-1185">Reference proteome</keyword>
<dbReference type="EMBL" id="NNRM01000024">
    <property type="protein sequence ID" value="OYR24973.1"/>
    <property type="molecule type" value="Genomic_DNA"/>
</dbReference>
<evidence type="ECO:0000313" key="1">
    <source>
        <dbReference type="EMBL" id="OYR24973.1"/>
    </source>
</evidence>
<dbReference type="Proteomes" id="UP000216188">
    <property type="component" value="Unassembled WGS sequence"/>
</dbReference>
<proteinExistence type="predicted"/>
<reference evidence="1 3" key="1">
    <citation type="submission" date="2017-07" db="EMBL/GenBank/DDBJ databases">
        <title>Phylogenetic study on the rhizospheric bacterium Ochrobactrum sp. A44.</title>
        <authorList>
            <person name="Krzyzanowska D.M."/>
            <person name="Ossowicki A."/>
            <person name="Rajewska M."/>
            <person name="Maciag T."/>
            <person name="Kaczynski Z."/>
            <person name="Czerwicka M."/>
            <person name="Jafra S."/>
        </authorList>
    </citation>
    <scope>NUCLEOTIDE SEQUENCE [LARGE SCALE GENOMIC DNA]</scope>
    <source>
        <strain evidence="1 3">CCUG 30717</strain>
    </source>
</reference>
<gene>
    <name evidence="2" type="ORF">CEV34_2739</name>
    <name evidence="1" type="ORF">CEV34_5640</name>
</gene>
<organism evidence="1 3">
    <name type="scientific">Brucella pseudogrignonensis</name>
    <dbReference type="NCBI Taxonomy" id="419475"/>
    <lineage>
        <taxon>Bacteria</taxon>
        <taxon>Pseudomonadati</taxon>
        <taxon>Pseudomonadota</taxon>
        <taxon>Alphaproteobacteria</taxon>
        <taxon>Hyphomicrobiales</taxon>
        <taxon>Brucellaceae</taxon>
        <taxon>Brucella/Ochrobactrum group</taxon>
        <taxon>Brucella</taxon>
    </lineage>
</organism>
<accession>A0A256GD01</accession>
<name>A0A256GD01_9HYPH</name>
<dbReference type="RefSeq" id="WP_094543724.1">
    <property type="nucleotide sequence ID" value="NZ_JBHEEM010000014.1"/>
</dbReference>
<dbReference type="Pfam" id="PF07409">
    <property type="entry name" value="GP46"/>
    <property type="match status" value="1"/>
</dbReference>
<evidence type="ECO:0000313" key="2">
    <source>
        <dbReference type="EMBL" id="OYR25766.1"/>
    </source>
</evidence>
<protein>
    <submittedName>
        <fullName evidence="1">Phage GP46 family protein</fullName>
    </submittedName>
</protein>
<dbReference type="AlphaFoldDB" id="A0A256GD01"/>
<comment type="caution">
    <text evidence="1">The sequence shown here is derived from an EMBL/GenBank/DDBJ whole genome shotgun (WGS) entry which is preliminary data.</text>
</comment>